<evidence type="ECO:0000313" key="2">
    <source>
        <dbReference type="Proteomes" id="UP000537161"/>
    </source>
</evidence>
<proteinExistence type="predicted"/>
<reference evidence="1 2" key="1">
    <citation type="submission" date="2020-08" db="EMBL/GenBank/DDBJ databases">
        <title>Genomic Encyclopedia of Type Strains, Phase IV (KMG-IV): sequencing the most valuable type-strain genomes for metagenomic binning, comparative biology and taxonomic classification.</title>
        <authorList>
            <person name="Goeker M."/>
        </authorList>
    </citation>
    <scope>NUCLEOTIDE SEQUENCE [LARGE SCALE GENOMIC DNA]</scope>
    <source>
        <strain evidence="1 2">DSM 27163</strain>
    </source>
</reference>
<sequence>MPGLRIREDGWTVARTRVFLGVLARTGCVADAARVAGVSTTSVNRSRKLFPAFDRACAEALAKALRGLEAVAWQRAVEGRETVVIRDGKEVERRVAPSDALLKLLIQRGDASGAAGRAMTPEQAEAFVLPEAVRHRFIDREEFAAGMVFEDGIKRKRHIATQEETDAVLVKRIAMVKRMRAGGGLRDGRCRACGNPLGERERTVLTAVAAGEPVPRGLLPYRDAWTEEED</sequence>
<organism evidence="1 2">
    <name type="scientific">Sphingopyxis panaciterrulae</name>
    <dbReference type="NCBI Taxonomy" id="462372"/>
    <lineage>
        <taxon>Bacteria</taxon>
        <taxon>Pseudomonadati</taxon>
        <taxon>Pseudomonadota</taxon>
        <taxon>Alphaproteobacteria</taxon>
        <taxon>Sphingomonadales</taxon>
        <taxon>Sphingomonadaceae</taxon>
        <taxon>Sphingopyxis</taxon>
    </lineage>
</organism>
<dbReference type="AlphaFoldDB" id="A0A7W9B350"/>
<dbReference type="EMBL" id="JACIJH010000001">
    <property type="protein sequence ID" value="MBB5705399.1"/>
    <property type="molecule type" value="Genomic_DNA"/>
</dbReference>
<evidence type="ECO:0000313" key="1">
    <source>
        <dbReference type="EMBL" id="MBB5705399.1"/>
    </source>
</evidence>
<dbReference type="Proteomes" id="UP000537161">
    <property type="component" value="Unassembled WGS sequence"/>
</dbReference>
<accession>A0A7W9B350</accession>
<keyword evidence="2" id="KW-1185">Reference proteome</keyword>
<name>A0A7W9B350_9SPHN</name>
<gene>
    <name evidence="1" type="ORF">FHR21_000724</name>
</gene>
<protein>
    <submittedName>
        <fullName evidence="1">Uncharacterized protein</fullName>
    </submittedName>
</protein>
<comment type="caution">
    <text evidence="1">The sequence shown here is derived from an EMBL/GenBank/DDBJ whole genome shotgun (WGS) entry which is preliminary data.</text>
</comment>
<dbReference type="RefSeq" id="WP_184095342.1">
    <property type="nucleotide sequence ID" value="NZ_JACIJH010000001.1"/>
</dbReference>